<organism evidence="2 3">
    <name type="scientific">Leptothoe spongobia TAU-MAC 1115</name>
    <dbReference type="NCBI Taxonomy" id="1967444"/>
    <lineage>
        <taxon>Bacteria</taxon>
        <taxon>Bacillati</taxon>
        <taxon>Cyanobacteriota</taxon>
        <taxon>Cyanophyceae</taxon>
        <taxon>Nodosilineales</taxon>
        <taxon>Cymatolegaceae</taxon>
        <taxon>Leptothoe</taxon>
        <taxon>Leptothoe spongobia</taxon>
    </lineage>
</organism>
<dbReference type="RefSeq" id="WP_215609265.1">
    <property type="nucleotide sequence ID" value="NZ_JADOES010000022.1"/>
</dbReference>
<proteinExistence type="predicted"/>
<dbReference type="InterPro" id="IPR000182">
    <property type="entry name" value="GNAT_dom"/>
</dbReference>
<evidence type="ECO:0000313" key="3">
    <source>
        <dbReference type="Proteomes" id="UP000717364"/>
    </source>
</evidence>
<dbReference type="Pfam" id="PF13302">
    <property type="entry name" value="Acetyltransf_3"/>
    <property type="match status" value="1"/>
</dbReference>
<feature type="domain" description="N-acetyltransferase" evidence="1">
    <location>
        <begin position="46"/>
        <end position="138"/>
    </location>
</feature>
<accession>A0A947DGY8</accession>
<evidence type="ECO:0000259" key="1">
    <source>
        <dbReference type="Pfam" id="PF13302"/>
    </source>
</evidence>
<protein>
    <submittedName>
        <fullName evidence="2">GNAT family N-acetyltransferase</fullName>
    </submittedName>
</protein>
<reference evidence="2" key="1">
    <citation type="submission" date="2020-11" db="EMBL/GenBank/DDBJ databases">
        <authorList>
            <person name="Konstantinou D."/>
            <person name="Gkelis S."/>
            <person name="Popin R."/>
            <person name="Fewer D."/>
            <person name="Sivonen K."/>
        </authorList>
    </citation>
    <scope>NUCLEOTIDE SEQUENCE</scope>
    <source>
        <strain evidence="2">TAU-MAC 1115</strain>
    </source>
</reference>
<dbReference type="AlphaFoldDB" id="A0A947DGY8"/>
<dbReference type="EMBL" id="JADOES010000022">
    <property type="protein sequence ID" value="MBT9316199.1"/>
    <property type="molecule type" value="Genomic_DNA"/>
</dbReference>
<sequence length="166" mass="18917">MEFKFCPLTKNYALAILAWQYPAPYDVYNFKENNLQADLPYLLEPQHAFFAILNQQGELEGYCSFGSDGRVPGGDYSEPALDIGMGIKPDLIGQGNGKHYAMAVARYGIQRYQATQLRVTIAGFNQRAQRVWQSLEFQTVELFYKTGSREKFIVMVRCNTMSKPFS</sequence>
<dbReference type="GO" id="GO:0016747">
    <property type="term" value="F:acyltransferase activity, transferring groups other than amino-acyl groups"/>
    <property type="evidence" value="ECO:0007669"/>
    <property type="project" value="InterPro"/>
</dbReference>
<evidence type="ECO:0000313" key="2">
    <source>
        <dbReference type="EMBL" id="MBT9316199.1"/>
    </source>
</evidence>
<dbReference type="InterPro" id="IPR016181">
    <property type="entry name" value="Acyl_CoA_acyltransferase"/>
</dbReference>
<dbReference type="Proteomes" id="UP000717364">
    <property type="component" value="Unassembled WGS sequence"/>
</dbReference>
<comment type="caution">
    <text evidence="2">The sequence shown here is derived from an EMBL/GenBank/DDBJ whole genome shotgun (WGS) entry which is preliminary data.</text>
</comment>
<dbReference type="SUPFAM" id="SSF55729">
    <property type="entry name" value="Acyl-CoA N-acyltransferases (Nat)"/>
    <property type="match status" value="1"/>
</dbReference>
<dbReference type="Gene3D" id="3.40.630.30">
    <property type="match status" value="1"/>
</dbReference>
<reference evidence="2" key="2">
    <citation type="journal article" date="2021" name="Mar. Drugs">
        <title>Genome Reduction and Secondary Metabolism of the Marine Sponge-Associated Cyanobacterium Leptothoe.</title>
        <authorList>
            <person name="Konstantinou D."/>
            <person name="Popin R.V."/>
            <person name="Fewer D.P."/>
            <person name="Sivonen K."/>
            <person name="Gkelis S."/>
        </authorList>
    </citation>
    <scope>NUCLEOTIDE SEQUENCE</scope>
    <source>
        <strain evidence="2">TAU-MAC 1115</strain>
    </source>
</reference>
<gene>
    <name evidence="2" type="ORF">IXB50_12280</name>
</gene>
<keyword evidence="3" id="KW-1185">Reference proteome</keyword>
<name>A0A947DGY8_9CYAN</name>